<feature type="transmembrane region" description="Helical" evidence="1">
    <location>
        <begin position="108"/>
        <end position="131"/>
    </location>
</feature>
<keyword evidence="3" id="KW-1185">Reference proteome</keyword>
<keyword evidence="1" id="KW-1133">Transmembrane helix</keyword>
<organism evidence="2 3">
    <name type="scientific">Enterococcus thailandicus</name>
    <dbReference type="NCBI Taxonomy" id="417368"/>
    <lineage>
        <taxon>Bacteria</taxon>
        <taxon>Bacillati</taxon>
        <taxon>Bacillota</taxon>
        <taxon>Bacilli</taxon>
        <taxon>Lactobacillales</taxon>
        <taxon>Enterococcaceae</taxon>
        <taxon>Enterococcus</taxon>
    </lineage>
</organism>
<feature type="transmembrane region" description="Helical" evidence="1">
    <location>
        <begin position="39"/>
        <end position="61"/>
    </location>
</feature>
<dbReference type="AlphaFoldDB" id="A0A179EUY0"/>
<proteinExistence type="predicted"/>
<comment type="caution">
    <text evidence="2">The sequence shown here is derived from an EMBL/GenBank/DDBJ whole genome shotgun (WGS) entry which is preliminary data.</text>
</comment>
<dbReference type="SUPFAM" id="SSF81442">
    <property type="entry name" value="Cytochrome c oxidase subunit I-like"/>
    <property type="match status" value="1"/>
</dbReference>
<accession>A0A179EUY0</accession>
<gene>
    <name evidence="2" type="ORF">A6E74_01115</name>
</gene>
<dbReference type="Gene3D" id="1.20.210.10">
    <property type="entry name" value="Cytochrome c oxidase-like, subunit I domain"/>
    <property type="match status" value="1"/>
</dbReference>
<evidence type="ECO:0000313" key="3">
    <source>
        <dbReference type="Proteomes" id="UP000078516"/>
    </source>
</evidence>
<keyword evidence="1" id="KW-0472">Membrane</keyword>
<evidence type="ECO:0008006" key="4">
    <source>
        <dbReference type="Google" id="ProtNLM"/>
    </source>
</evidence>
<evidence type="ECO:0000313" key="2">
    <source>
        <dbReference type="EMBL" id="OAQ57005.1"/>
    </source>
</evidence>
<sequence>MKKVMNTAIVYFVLAMISGVFYREATKLNDFTGQTVLAVVHTHLFALGTGLFLLIAVLFKVTRLEENKRYKKFYILYNLSFPLMIVMMVVRGLIQIQQQTISTGVDAMISGIAGLSHIGVTVAFLMVLLAIKKEMLNEM</sequence>
<dbReference type="EMBL" id="LWMN01000001">
    <property type="protein sequence ID" value="OAQ57005.1"/>
    <property type="molecule type" value="Genomic_DNA"/>
</dbReference>
<protein>
    <recommendedName>
        <fullName evidence="4">DUF2871 domain-containing protein</fullName>
    </recommendedName>
</protein>
<keyword evidence="1" id="KW-0812">Transmembrane</keyword>
<dbReference type="InterPro" id="IPR021299">
    <property type="entry name" value="DUF2871"/>
</dbReference>
<feature type="transmembrane region" description="Helical" evidence="1">
    <location>
        <begin position="73"/>
        <end position="96"/>
    </location>
</feature>
<dbReference type="InterPro" id="IPR036927">
    <property type="entry name" value="Cyt_c_oxase-like_su1_sf"/>
</dbReference>
<dbReference type="Pfam" id="PF11070">
    <property type="entry name" value="DUF2871"/>
    <property type="match status" value="1"/>
</dbReference>
<dbReference type="Proteomes" id="UP000078516">
    <property type="component" value="Unassembled WGS sequence"/>
</dbReference>
<evidence type="ECO:0000256" key="1">
    <source>
        <dbReference type="SAM" id="Phobius"/>
    </source>
</evidence>
<reference evidence="2 3" key="1">
    <citation type="submission" date="2016-04" db="EMBL/GenBank/DDBJ databases">
        <title>Draft genome of an Enterococcus thailandicus strain isolated from bovine feces.</title>
        <authorList>
            <person name="Beukers A.G."/>
            <person name="Zaheer R."/>
            <person name="Goji N."/>
            <person name="Cook S.R."/>
            <person name="Amoako K."/>
            <person name="Chaves A.V."/>
            <person name="Ward M.P."/>
            <person name="Mcallister T.A."/>
        </authorList>
    </citation>
    <scope>NUCLEOTIDE SEQUENCE [LARGE SCALE GENOMIC DNA]</scope>
    <source>
        <strain evidence="2 3">F0711D 46</strain>
    </source>
</reference>
<name>A0A179EUY0_ENTTH</name>